<dbReference type="PANTHER" id="PTHR31656">
    <property type="entry name" value="ROOT CAP DOMAIN-CONTAINING PROTEIN"/>
    <property type="match status" value="1"/>
</dbReference>
<accession>A0A7J8Z113</accession>
<sequence length="119" mass="13304">MFSFVILDRKPNCNSPGSACYDPRSIGGDGIVFYFHGKSNEHFSFVFDTSLQINGRFIGHRPAGQTRDFTWIQALRILFNSHSISPEATKASTWNSEVDHLKFSYNGEELVVPEGALSS</sequence>
<gene>
    <name evidence="1" type="ORF">Golax_017709</name>
</gene>
<comment type="caution">
    <text evidence="1">The sequence shown here is derived from an EMBL/GenBank/DDBJ whole genome shotgun (WGS) entry which is preliminary data.</text>
</comment>
<evidence type="ECO:0000313" key="2">
    <source>
        <dbReference type="Proteomes" id="UP000593574"/>
    </source>
</evidence>
<dbReference type="EMBL" id="JABEZV010000002">
    <property type="protein sequence ID" value="MBA0705518.1"/>
    <property type="molecule type" value="Genomic_DNA"/>
</dbReference>
<dbReference type="AlphaFoldDB" id="A0A7J8Z113"/>
<protein>
    <submittedName>
        <fullName evidence="1">Uncharacterized protein</fullName>
    </submittedName>
</protein>
<proteinExistence type="predicted"/>
<keyword evidence="2" id="KW-1185">Reference proteome</keyword>
<name>A0A7J8Z113_9ROSI</name>
<reference evidence="1 2" key="1">
    <citation type="journal article" date="2019" name="Genome Biol. Evol.">
        <title>Insights into the evolution of the New World diploid cottons (Gossypium, subgenus Houzingenia) based on genome sequencing.</title>
        <authorList>
            <person name="Grover C.E."/>
            <person name="Arick M.A. 2nd"/>
            <person name="Thrash A."/>
            <person name="Conover J.L."/>
            <person name="Sanders W.S."/>
            <person name="Peterson D.G."/>
            <person name="Frelichowski J.E."/>
            <person name="Scheffler J.A."/>
            <person name="Scheffler B.E."/>
            <person name="Wendel J.F."/>
        </authorList>
    </citation>
    <scope>NUCLEOTIDE SEQUENCE [LARGE SCALE GENOMIC DNA]</scope>
    <source>
        <strain evidence="1">4</strain>
        <tissue evidence="1">Leaf</tissue>
    </source>
</reference>
<evidence type="ECO:0000313" key="1">
    <source>
        <dbReference type="EMBL" id="MBA0705518.1"/>
    </source>
</evidence>
<feature type="non-terminal residue" evidence="1">
    <location>
        <position position="119"/>
    </location>
</feature>
<organism evidence="1 2">
    <name type="scientific">Gossypium laxum</name>
    <dbReference type="NCBI Taxonomy" id="34288"/>
    <lineage>
        <taxon>Eukaryota</taxon>
        <taxon>Viridiplantae</taxon>
        <taxon>Streptophyta</taxon>
        <taxon>Embryophyta</taxon>
        <taxon>Tracheophyta</taxon>
        <taxon>Spermatophyta</taxon>
        <taxon>Magnoliopsida</taxon>
        <taxon>eudicotyledons</taxon>
        <taxon>Gunneridae</taxon>
        <taxon>Pentapetalae</taxon>
        <taxon>rosids</taxon>
        <taxon>malvids</taxon>
        <taxon>Malvales</taxon>
        <taxon>Malvaceae</taxon>
        <taxon>Malvoideae</taxon>
        <taxon>Gossypium</taxon>
    </lineage>
</organism>
<dbReference type="Proteomes" id="UP000593574">
    <property type="component" value="Unassembled WGS sequence"/>
</dbReference>